<proteinExistence type="predicted"/>
<keyword evidence="6" id="KW-1185">Reference proteome</keyword>
<gene>
    <name evidence="5" type="ORF">JN11_01790</name>
</gene>
<dbReference type="InterPro" id="IPR001761">
    <property type="entry name" value="Peripla_BP/Lac1_sug-bd_dom"/>
</dbReference>
<dbReference type="CDD" id="cd01392">
    <property type="entry name" value="HTH_LacI"/>
    <property type="match status" value="1"/>
</dbReference>
<dbReference type="GO" id="GO:0003700">
    <property type="term" value="F:DNA-binding transcription factor activity"/>
    <property type="evidence" value="ECO:0007669"/>
    <property type="project" value="TreeGrafter"/>
</dbReference>
<dbReference type="PANTHER" id="PTHR30146:SF109">
    <property type="entry name" value="HTH-TYPE TRANSCRIPTIONAL REGULATOR GALS"/>
    <property type="match status" value="1"/>
</dbReference>
<reference evidence="5 6" key="1">
    <citation type="submission" date="2019-07" db="EMBL/GenBank/DDBJ databases">
        <title>Genomic Encyclopedia of Archaeal and Bacterial Type Strains, Phase II (KMG-II): from individual species to whole genera.</title>
        <authorList>
            <person name="Goeker M."/>
        </authorList>
    </citation>
    <scope>NUCLEOTIDE SEQUENCE [LARGE SCALE GENOMIC DNA]</scope>
    <source>
        <strain evidence="5 6">ATCC BAA-1854</strain>
    </source>
</reference>
<dbReference type="RefSeq" id="WP_144911734.1">
    <property type="nucleotide sequence ID" value="NZ_VLLI01000004.1"/>
</dbReference>
<dbReference type="InterPro" id="IPR010982">
    <property type="entry name" value="Lambda_DNA-bd_dom_sf"/>
</dbReference>
<dbReference type="SUPFAM" id="SSF53822">
    <property type="entry name" value="Periplasmic binding protein-like I"/>
    <property type="match status" value="1"/>
</dbReference>
<accession>A0A562U7R0</accession>
<dbReference type="SUPFAM" id="SSF47413">
    <property type="entry name" value="lambda repressor-like DNA-binding domains"/>
    <property type="match status" value="1"/>
</dbReference>
<evidence type="ECO:0000256" key="1">
    <source>
        <dbReference type="ARBA" id="ARBA00023015"/>
    </source>
</evidence>
<dbReference type="Gene3D" id="1.10.260.40">
    <property type="entry name" value="lambda repressor-like DNA-binding domains"/>
    <property type="match status" value="1"/>
</dbReference>
<dbReference type="InterPro" id="IPR028082">
    <property type="entry name" value="Peripla_BP_I"/>
</dbReference>
<protein>
    <submittedName>
        <fullName evidence="5">LacI family transcriptional regulator</fullName>
    </submittedName>
</protein>
<keyword evidence="1" id="KW-0805">Transcription regulation</keyword>
<dbReference type="OrthoDB" id="9803256at2"/>
<dbReference type="SMART" id="SM00354">
    <property type="entry name" value="HTH_LACI"/>
    <property type="match status" value="1"/>
</dbReference>
<feature type="domain" description="HTH lacI-type" evidence="4">
    <location>
        <begin position="7"/>
        <end position="61"/>
    </location>
</feature>
<dbReference type="GO" id="GO:0000976">
    <property type="term" value="F:transcription cis-regulatory region binding"/>
    <property type="evidence" value="ECO:0007669"/>
    <property type="project" value="TreeGrafter"/>
</dbReference>
<comment type="caution">
    <text evidence="5">The sequence shown here is derived from an EMBL/GenBank/DDBJ whole genome shotgun (WGS) entry which is preliminary data.</text>
</comment>
<evidence type="ECO:0000313" key="5">
    <source>
        <dbReference type="EMBL" id="TWJ01639.1"/>
    </source>
</evidence>
<keyword evidence="2" id="KW-0238">DNA-binding</keyword>
<dbReference type="Gene3D" id="3.40.50.2300">
    <property type="match status" value="2"/>
</dbReference>
<dbReference type="EMBL" id="VLLI01000004">
    <property type="protein sequence ID" value="TWJ01639.1"/>
    <property type="molecule type" value="Genomic_DNA"/>
</dbReference>
<evidence type="ECO:0000256" key="2">
    <source>
        <dbReference type="ARBA" id="ARBA00023125"/>
    </source>
</evidence>
<evidence type="ECO:0000259" key="4">
    <source>
        <dbReference type="PROSITE" id="PS50932"/>
    </source>
</evidence>
<organism evidence="5 6">
    <name type="scientific">Mucilaginibacter frigoritolerans</name>
    <dbReference type="NCBI Taxonomy" id="652788"/>
    <lineage>
        <taxon>Bacteria</taxon>
        <taxon>Pseudomonadati</taxon>
        <taxon>Bacteroidota</taxon>
        <taxon>Sphingobacteriia</taxon>
        <taxon>Sphingobacteriales</taxon>
        <taxon>Sphingobacteriaceae</taxon>
        <taxon>Mucilaginibacter</taxon>
    </lineage>
</organism>
<dbReference type="CDD" id="cd06267">
    <property type="entry name" value="PBP1_LacI_sugar_binding-like"/>
    <property type="match status" value="1"/>
</dbReference>
<evidence type="ECO:0000256" key="3">
    <source>
        <dbReference type="ARBA" id="ARBA00023163"/>
    </source>
</evidence>
<dbReference type="PANTHER" id="PTHR30146">
    <property type="entry name" value="LACI-RELATED TRANSCRIPTIONAL REPRESSOR"/>
    <property type="match status" value="1"/>
</dbReference>
<dbReference type="PROSITE" id="PS50932">
    <property type="entry name" value="HTH_LACI_2"/>
    <property type="match status" value="1"/>
</dbReference>
<evidence type="ECO:0000313" key="6">
    <source>
        <dbReference type="Proteomes" id="UP000317010"/>
    </source>
</evidence>
<dbReference type="AlphaFoldDB" id="A0A562U7R0"/>
<dbReference type="Pfam" id="PF00356">
    <property type="entry name" value="LacI"/>
    <property type="match status" value="1"/>
</dbReference>
<dbReference type="Proteomes" id="UP000317010">
    <property type="component" value="Unassembled WGS sequence"/>
</dbReference>
<dbReference type="InterPro" id="IPR000843">
    <property type="entry name" value="HTH_LacI"/>
</dbReference>
<name>A0A562U7R0_9SPHI</name>
<dbReference type="Pfam" id="PF00532">
    <property type="entry name" value="Peripla_BP_1"/>
    <property type="match status" value="1"/>
</dbReference>
<keyword evidence="3" id="KW-0804">Transcription</keyword>
<sequence>MKSKKRTTIYDIAEKLNIAASSVSRALSNSNHVNEATKKLVLKTAAELNYKRNTLASNLRKGKSKTIGVVVPFINQNFFSNVIAGIEEASYQKGYNLIICQSNELQSKEIKCVNTLINQHVDCIVISLSVDSSDHQHLQNVIDNGIELIQFDRVADELETLKVINDNEQASFEAVSHMIEQGYKRIALLEGPQNLQIFRQRKVGYLNALKKYDMPILDELIIENAWTKELGANATRKLLNLPEPPDAIFASTSDFSALGVLEVASVMGIKVPSQLGICGYSNEAFTEITSPSITTIDQFSVYMGKTVANLYFQEMENKDETEVVPKIISIKPKLLIRSSTQRKTV</sequence>